<sequence>MRSIGSNTPADATAITTGGRFRFVIDRVDAPFALAYTAVSAFVAEPAVELAVAATSSVDDATGRCGPRRLAGR</sequence>
<dbReference type="PATRIC" id="fig|1227494.3.peg.657"/>
<keyword evidence="2" id="KW-1185">Reference proteome</keyword>
<gene>
    <name evidence="1" type="ORF">C485_03323</name>
</gene>
<comment type="caution">
    <text evidence="1">The sequence shown here is derived from an EMBL/GenBank/DDBJ whole genome shotgun (WGS) entry which is preliminary data.</text>
</comment>
<name>L9ZVG0_NATA2</name>
<reference evidence="1 2" key="1">
    <citation type="journal article" date="2014" name="PLoS Genet.">
        <title>Phylogenetically driven sequencing of extremely halophilic archaea reveals strategies for static and dynamic osmo-response.</title>
        <authorList>
            <person name="Becker E.A."/>
            <person name="Seitzer P.M."/>
            <person name="Tritt A."/>
            <person name="Larsen D."/>
            <person name="Krusor M."/>
            <person name="Yao A.I."/>
            <person name="Wu D."/>
            <person name="Madern D."/>
            <person name="Eisen J.A."/>
            <person name="Darling A.E."/>
            <person name="Facciotti M.T."/>
        </authorList>
    </citation>
    <scope>NUCLEOTIDE SEQUENCE [LARGE SCALE GENOMIC DNA]</scope>
    <source>
        <strain evidence="1 2">JCM 12890</strain>
    </source>
</reference>
<proteinExistence type="predicted"/>
<accession>L9ZVG0</accession>
<organism evidence="1 2">
    <name type="scientific">Natrinema altunense (strain JCM 12890 / CGMCC 1.3731 / AJ2)</name>
    <dbReference type="NCBI Taxonomy" id="1227494"/>
    <lineage>
        <taxon>Archaea</taxon>
        <taxon>Methanobacteriati</taxon>
        <taxon>Methanobacteriota</taxon>
        <taxon>Stenosarchaea group</taxon>
        <taxon>Halobacteria</taxon>
        <taxon>Halobacteriales</taxon>
        <taxon>Natrialbaceae</taxon>
        <taxon>Natrinema</taxon>
    </lineage>
</organism>
<dbReference type="Proteomes" id="UP000011511">
    <property type="component" value="Unassembled WGS sequence"/>
</dbReference>
<dbReference type="EMBL" id="AOIK01000012">
    <property type="protein sequence ID" value="ELY90046.1"/>
    <property type="molecule type" value="Genomic_DNA"/>
</dbReference>
<dbReference type="AlphaFoldDB" id="L9ZVG0"/>
<protein>
    <submittedName>
        <fullName evidence="1">Uncharacterized protein</fullName>
    </submittedName>
</protein>
<evidence type="ECO:0000313" key="2">
    <source>
        <dbReference type="Proteomes" id="UP000011511"/>
    </source>
</evidence>
<evidence type="ECO:0000313" key="1">
    <source>
        <dbReference type="EMBL" id="ELY90046.1"/>
    </source>
</evidence>